<accession>A8DZ46</accession>
<name>Q7YX97_CAEEL</name>
<dbReference type="EMBL" id="BX284605">
    <property type="protein sequence ID" value="CAP09176.2"/>
    <property type="molecule type" value="Genomic_DNA"/>
</dbReference>
<reference evidence="1" key="2">
    <citation type="submission" date="2003-03" db="EMBL/GenBank/DDBJ databases">
        <authorList>
            <person name="Sulson J.E."/>
            <person name="Waterston R."/>
        </authorList>
    </citation>
    <scope>NUCLEOTIDE SEQUENCE</scope>
    <source>
        <strain evidence="1">Bristol N2</strain>
    </source>
</reference>
<reference evidence="1" key="3">
    <citation type="submission" date="2024-10" db="EMBL/GenBank/DDBJ databases">
        <authorList>
            <consortium name="WormBase Consortium"/>
            <person name="WormBase"/>
        </authorList>
    </citation>
    <scope>NUCLEOTIDE SEQUENCE</scope>
    <source>
        <strain evidence="1">Bristol N2</strain>
    </source>
</reference>
<dbReference type="CTD" id="3565450"/>
<dbReference type="eggNOG" id="ENOG502TIZC">
    <property type="taxonomic scope" value="Eukaryota"/>
</dbReference>
<dbReference type="RefSeq" id="NP_001023637.2">
    <property type="nucleotide sequence ID" value="NM_001028466.2"/>
</dbReference>
<dbReference type="KEGG" id="cel:CELE_C08E8.6"/>
<dbReference type="GeneID" id="3565450"/>
<dbReference type="WormBase" id="C08E8.6">
    <property type="protein sequence ID" value="CE52235"/>
    <property type="gene ID" value="WBGene00007442"/>
</dbReference>
<evidence type="ECO:0000313" key="5">
    <source>
        <dbReference type="WormBase" id="C08E8.9"/>
    </source>
</evidence>
<dbReference type="Proteomes" id="UP000001940">
    <property type="component" value="Chromosome V"/>
</dbReference>
<dbReference type="AlphaFoldDB" id="Q7YX97"/>
<dbReference type="PaxDb" id="6239-C08E8.6"/>
<evidence type="ECO:0000313" key="4">
    <source>
        <dbReference type="WormBase" id="C08E8.6"/>
    </source>
</evidence>
<dbReference type="AGR" id="WB:WBGene00050891"/>
<dbReference type="WormBase" id="C08E8.9">
    <property type="protein sequence ID" value="CE52235"/>
    <property type="gene ID" value="WBGene00050891"/>
</dbReference>
<evidence type="ECO:0000313" key="3">
    <source>
        <dbReference type="Proteomes" id="UP000001940"/>
    </source>
</evidence>
<dbReference type="AGR" id="WB:WBGene00007442"/>
<keyword evidence="3" id="KW-1185">Reference proteome</keyword>
<accession>Q7YX97</accession>
<proteinExistence type="predicted"/>
<organism evidence="1 3">
    <name type="scientific">Caenorhabditis elegans</name>
    <dbReference type="NCBI Taxonomy" id="6239"/>
    <lineage>
        <taxon>Eukaryota</taxon>
        <taxon>Metazoa</taxon>
        <taxon>Ecdysozoa</taxon>
        <taxon>Nematoda</taxon>
        <taxon>Chromadorea</taxon>
        <taxon>Rhabditida</taxon>
        <taxon>Rhabditina</taxon>
        <taxon>Rhabditomorpha</taxon>
        <taxon>Rhabditoidea</taxon>
        <taxon>Rhabditidae</taxon>
        <taxon>Peloderinae</taxon>
        <taxon>Caenorhabditis</taxon>
    </lineage>
</organism>
<protein>
    <submittedName>
        <fullName evidence="1">Uncharacterized protein</fullName>
    </submittedName>
</protein>
<dbReference type="HOGENOM" id="CLU_2388212_0_0_1"/>
<sequence length="59" mass="6725">MFHMTMEIESFNSDLNLKKCGITSTSASGITVTHGERKLIDRALEERRKGFRRTGTAYM</sequence>
<dbReference type="OrthoDB" id="5848405at2759"/>
<dbReference type="UCSC" id="C08E8.9">
    <property type="organism name" value="c. elegans"/>
</dbReference>
<dbReference type="Bgee" id="WBGene00007442">
    <property type="expression patterns" value="Expressed in adult organism and 1 other cell type or tissue"/>
</dbReference>
<evidence type="ECO:0000313" key="1">
    <source>
        <dbReference type="EMBL" id="CAE17678.2"/>
    </source>
</evidence>
<dbReference type="EMBL" id="BX284605">
    <property type="protein sequence ID" value="CAE17678.2"/>
    <property type="molecule type" value="Genomic_DNA"/>
</dbReference>
<gene>
    <name evidence="1 4" type="ORF">C08E8.6</name>
    <name evidence="2 5" type="ORF">C08E8.9</name>
    <name evidence="1" type="ORF">CELE_C08E8.6</name>
    <name evidence="2" type="ORF">CELE_C08E8.9</name>
</gene>
<evidence type="ECO:0000313" key="2">
    <source>
        <dbReference type="EMBL" id="CAP09176.2"/>
    </source>
</evidence>
<dbReference type="FunCoup" id="Q7YX97">
    <property type="interactions" value="818"/>
</dbReference>
<dbReference type="UCSC" id="C08E8.6">
    <property type="organism name" value="c. elegans"/>
</dbReference>
<reference evidence="1 3" key="1">
    <citation type="journal article" date="1998" name="Science">
        <title>Genome sequence of the nematode C. elegans: a platform for investigating biology.</title>
        <authorList>
            <consortium name="The C. elegans sequencing consortium"/>
            <person name="Sulson J.E."/>
            <person name="Waterston R."/>
        </authorList>
    </citation>
    <scope>NUCLEOTIDE SEQUENCE [LARGE SCALE GENOMIC DNA]</scope>
    <source>
        <strain evidence="1 3">Bristol N2</strain>
    </source>
</reference>